<keyword evidence="8" id="KW-0732">Signal</keyword>
<dbReference type="AlphaFoldDB" id="A0A2P5F3R8"/>
<keyword evidence="4" id="KW-0186">Copper</keyword>
<dbReference type="InterPro" id="IPR003245">
    <property type="entry name" value="Phytocyanin_dom"/>
</dbReference>
<accession>A0A2P5F3R8</accession>
<evidence type="ECO:0000256" key="1">
    <source>
        <dbReference type="ARBA" id="ARBA00022448"/>
    </source>
</evidence>
<evidence type="ECO:0000256" key="8">
    <source>
        <dbReference type="SAM" id="SignalP"/>
    </source>
</evidence>
<keyword evidence="2" id="KW-0479">Metal-binding</keyword>
<dbReference type="OrthoDB" id="1187945at2759"/>
<evidence type="ECO:0000256" key="3">
    <source>
        <dbReference type="ARBA" id="ARBA00022982"/>
    </source>
</evidence>
<evidence type="ECO:0000313" key="10">
    <source>
        <dbReference type="EMBL" id="PON92445.1"/>
    </source>
</evidence>
<dbReference type="Pfam" id="PF02298">
    <property type="entry name" value="Cu_bind_like"/>
    <property type="match status" value="1"/>
</dbReference>
<gene>
    <name evidence="10" type="ORF">TorRG33x02_117690</name>
</gene>
<dbReference type="GO" id="GO:0009055">
    <property type="term" value="F:electron transfer activity"/>
    <property type="evidence" value="ECO:0007669"/>
    <property type="project" value="InterPro"/>
</dbReference>
<keyword evidence="7" id="KW-0812">Transmembrane</keyword>
<dbReference type="GO" id="GO:0005886">
    <property type="term" value="C:plasma membrane"/>
    <property type="evidence" value="ECO:0007669"/>
    <property type="project" value="TreeGrafter"/>
</dbReference>
<dbReference type="SUPFAM" id="SSF49503">
    <property type="entry name" value="Cupredoxins"/>
    <property type="match status" value="1"/>
</dbReference>
<dbReference type="STRING" id="63057.A0A2P5F3R8"/>
<organism evidence="10 11">
    <name type="scientific">Trema orientale</name>
    <name type="common">Charcoal tree</name>
    <name type="synonym">Celtis orientalis</name>
    <dbReference type="NCBI Taxonomy" id="63057"/>
    <lineage>
        <taxon>Eukaryota</taxon>
        <taxon>Viridiplantae</taxon>
        <taxon>Streptophyta</taxon>
        <taxon>Embryophyta</taxon>
        <taxon>Tracheophyta</taxon>
        <taxon>Spermatophyta</taxon>
        <taxon>Magnoliopsida</taxon>
        <taxon>eudicotyledons</taxon>
        <taxon>Gunneridae</taxon>
        <taxon>Pentapetalae</taxon>
        <taxon>rosids</taxon>
        <taxon>fabids</taxon>
        <taxon>Rosales</taxon>
        <taxon>Cannabaceae</taxon>
        <taxon>Trema</taxon>
    </lineage>
</organism>
<evidence type="ECO:0000256" key="5">
    <source>
        <dbReference type="ARBA" id="ARBA00023180"/>
    </source>
</evidence>
<keyword evidence="3" id="KW-0249">Electron transport</keyword>
<evidence type="ECO:0000313" key="11">
    <source>
        <dbReference type="Proteomes" id="UP000237000"/>
    </source>
</evidence>
<dbReference type="GO" id="GO:0046872">
    <property type="term" value="F:metal ion binding"/>
    <property type="evidence" value="ECO:0007669"/>
    <property type="project" value="UniProtKB-KW"/>
</dbReference>
<comment type="caution">
    <text evidence="10">The sequence shown here is derived from an EMBL/GenBank/DDBJ whole genome shotgun (WGS) entry which is preliminary data.</text>
</comment>
<evidence type="ECO:0000256" key="7">
    <source>
        <dbReference type="SAM" id="Phobius"/>
    </source>
</evidence>
<dbReference type="EMBL" id="JXTC01000065">
    <property type="protein sequence ID" value="PON92445.1"/>
    <property type="molecule type" value="Genomic_DNA"/>
</dbReference>
<evidence type="ECO:0000256" key="6">
    <source>
        <dbReference type="SAM" id="MobiDB-lite"/>
    </source>
</evidence>
<name>A0A2P5F3R8_TREOI</name>
<feature type="signal peptide" evidence="8">
    <location>
        <begin position="1"/>
        <end position="22"/>
    </location>
</feature>
<keyword evidence="11" id="KW-1185">Reference proteome</keyword>
<dbReference type="Gene3D" id="2.60.40.420">
    <property type="entry name" value="Cupredoxins - blue copper proteins"/>
    <property type="match status" value="1"/>
</dbReference>
<dbReference type="PANTHER" id="PTHR33021:SF70">
    <property type="entry name" value="PHYTOCYANIN DOMAIN-CONTAINING PROTEIN"/>
    <property type="match status" value="1"/>
</dbReference>
<dbReference type="InterPro" id="IPR039391">
    <property type="entry name" value="Phytocyanin-like"/>
</dbReference>
<dbReference type="PROSITE" id="PS51485">
    <property type="entry name" value="PHYTOCYANIN"/>
    <property type="match status" value="1"/>
</dbReference>
<reference evidence="11" key="1">
    <citation type="submission" date="2016-06" db="EMBL/GenBank/DDBJ databases">
        <title>Parallel loss of symbiosis genes in relatives of nitrogen-fixing non-legume Parasponia.</title>
        <authorList>
            <person name="Van Velzen R."/>
            <person name="Holmer R."/>
            <person name="Bu F."/>
            <person name="Rutten L."/>
            <person name="Van Zeijl A."/>
            <person name="Liu W."/>
            <person name="Santuari L."/>
            <person name="Cao Q."/>
            <person name="Sharma T."/>
            <person name="Shen D."/>
            <person name="Roswanjaya Y."/>
            <person name="Wardhani T."/>
            <person name="Kalhor M.S."/>
            <person name="Jansen J."/>
            <person name="Van den Hoogen J."/>
            <person name="Gungor B."/>
            <person name="Hartog M."/>
            <person name="Hontelez J."/>
            <person name="Verver J."/>
            <person name="Yang W.-C."/>
            <person name="Schijlen E."/>
            <person name="Repin R."/>
            <person name="Schilthuizen M."/>
            <person name="Schranz E."/>
            <person name="Heidstra R."/>
            <person name="Miyata K."/>
            <person name="Fedorova E."/>
            <person name="Kohlen W."/>
            <person name="Bisseling T."/>
            <person name="Smit S."/>
            <person name="Geurts R."/>
        </authorList>
    </citation>
    <scope>NUCLEOTIDE SEQUENCE [LARGE SCALE GENOMIC DNA]</scope>
    <source>
        <strain evidence="11">cv. RG33-2</strain>
    </source>
</reference>
<evidence type="ECO:0000256" key="2">
    <source>
        <dbReference type="ARBA" id="ARBA00022723"/>
    </source>
</evidence>
<dbReference type="Proteomes" id="UP000237000">
    <property type="component" value="Unassembled WGS sequence"/>
</dbReference>
<feature type="region of interest" description="Disordered" evidence="6">
    <location>
        <begin position="127"/>
        <end position="150"/>
    </location>
</feature>
<dbReference type="FunFam" id="2.60.40.420:FF:000003">
    <property type="entry name" value="Blue copper"/>
    <property type="match status" value="1"/>
</dbReference>
<feature type="transmembrane region" description="Helical" evidence="7">
    <location>
        <begin position="158"/>
        <end position="185"/>
    </location>
</feature>
<protein>
    <submittedName>
        <fullName evidence="10">Phytocyanin domain containing protein</fullName>
    </submittedName>
</protein>
<dbReference type="PANTHER" id="PTHR33021">
    <property type="entry name" value="BLUE COPPER PROTEIN"/>
    <property type="match status" value="1"/>
</dbReference>
<feature type="chain" id="PRO_5015168457" evidence="8">
    <location>
        <begin position="23"/>
        <end position="186"/>
    </location>
</feature>
<keyword evidence="5" id="KW-0325">Glycoprotein</keyword>
<dbReference type="CDD" id="cd04216">
    <property type="entry name" value="Phytocyanin"/>
    <property type="match status" value="1"/>
</dbReference>
<dbReference type="InParanoid" id="A0A2P5F3R8"/>
<keyword evidence="7" id="KW-0472">Membrane</keyword>
<proteinExistence type="predicted"/>
<evidence type="ECO:0000256" key="4">
    <source>
        <dbReference type="ARBA" id="ARBA00023008"/>
    </source>
</evidence>
<dbReference type="InterPro" id="IPR008972">
    <property type="entry name" value="Cupredoxin"/>
</dbReference>
<keyword evidence="1" id="KW-0813">Transport</keyword>
<sequence length="186" mass="20251">MDQKLLLVYAFLVLGFAITCRATTYMVGDNSGWDISTNLDTWAKDKTFNVGDVLVFQYSSSNSVSEVTKENFDSCNTTNVLETYSAGNTTITLKKPGERYFVSGNKLYCLGGMKLHVHVENNQAYAPAGAPQATPGSDQTDFPNPSSKSNNKIPTSTAFSHIVGTHSTIVLCFLGLVVSMLWNVIN</sequence>
<feature type="compositionally biased region" description="Polar residues" evidence="6">
    <location>
        <begin position="134"/>
        <end position="150"/>
    </location>
</feature>
<evidence type="ECO:0000259" key="9">
    <source>
        <dbReference type="PROSITE" id="PS51485"/>
    </source>
</evidence>
<keyword evidence="7" id="KW-1133">Transmembrane helix</keyword>
<feature type="domain" description="Phytocyanin" evidence="9">
    <location>
        <begin position="23"/>
        <end position="121"/>
    </location>
</feature>